<evidence type="ECO:0000256" key="8">
    <source>
        <dbReference type="ARBA" id="ARBA00023136"/>
    </source>
</evidence>
<dbReference type="PIRSF" id="PIRSF006603">
    <property type="entry name" value="DinF"/>
    <property type="match status" value="1"/>
</dbReference>
<feature type="transmembrane region" description="Helical" evidence="10">
    <location>
        <begin position="409"/>
        <end position="431"/>
    </location>
</feature>
<comment type="caution">
    <text evidence="11">The sequence shown here is derived from an EMBL/GenBank/DDBJ whole genome shotgun (WGS) entry which is preliminary data.</text>
</comment>
<feature type="transmembrane region" description="Helical" evidence="10">
    <location>
        <begin position="378"/>
        <end position="402"/>
    </location>
</feature>
<dbReference type="Pfam" id="PF01554">
    <property type="entry name" value="MatE"/>
    <property type="match status" value="2"/>
</dbReference>
<sequence>MEKNVTMENLSSGNVEADSARAEFLTLPLGRLMLKNALPAVASMLFMALYQAVDAMLVGRRLGPEALASVNILYPILAVFVGLAVMIGVGGNARIAVLLGSGETKQARRTLGLIVALGVGLGLTGSVVVAVFFPQILAVLGTSGSLGIFAGEYLRTMYPFATMMILFFILEQSVRNDGQAGLAAMVMAGMALLNIALDYLFLFVLNLGIGGAALATGISQSLGALIFVCYFWRKTLLRQDGLCFATPGGGVPVLLSIAANGSSELFNSLAVGVTTFLFNRIILSYVGAMGVAAFSVTQYLLAVGMMVFMGLGNGAQPILSYNHGAGLTERVQGTLIRLLGTSMVIGFLFFVVMRFQAASLAGLFIADHPEALATTLRVAATVSWSMLFIPVGIVVSVFFTALEKAEKSLIIAVCRGFVFTVTGLALFPLLWGETGIWITPVFAEGATALVGTVLLYRWLAGNSPVFSMEAVVDGENI</sequence>
<dbReference type="OrthoDB" id="9808954at2"/>
<feature type="transmembrane region" description="Helical" evidence="10">
    <location>
        <begin position="32"/>
        <end position="52"/>
    </location>
</feature>
<evidence type="ECO:0000313" key="12">
    <source>
        <dbReference type="Proteomes" id="UP000006443"/>
    </source>
</evidence>
<keyword evidence="12" id="KW-1185">Reference proteome</keyword>
<proteinExistence type="inferred from homology"/>
<dbReference type="InterPro" id="IPR002528">
    <property type="entry name" value="MATE_fam"/>
</dbReference>
<dbReference type="GO" id="GO:0005886">
    <property type="term" value="C:plasma membrane"/>
    <property type="evidence" value="ECO:0007669"/>
    <property type="project" value="UniProtKB-SubCell"/>
</dbReference>
<feature type="transmembrane region" description="Helical" evidence="10">
    <location>
        <begin position="244"/>
        <end position="262"/>
    </location>
</feature>
<dbReference type="Proteomes" id="UP000006443">
    <property type="component" value="Unassembled WGS sequence"/>
</dbReference>
<reference evidence="11 12" key="1">
    <citation type="submission" date="2009-02" db="EMBL/GenBank/DDBJ databases">
        <title>Sequencing of the draft genome and assembly of Dethiobacter alkaliphilus AHT 1.</title>
        <authorList>
            <consortium name="US DOE Joint Genome Institute (JGI-PGF)"/>
            <person name="Lucas S."/>
            <person name="Copeland A."/>
            <person name="Lapidus A."/>
            <person name="Glavina del Rio T."/>
            <person name="Dalin E."/>
            <person name="Tice H."/>
            <person name="Bruce D."/>
            <person name="Goodwin L."/>
            <person name="Pitluck S."/>
            <person name="Larimer F."/>
            <person name="Land M.L."/>
            <person name="Hauser L."/>
            <person name="Muyzer G."/>
        </authorList>
    </citation>
    <scope>NUCLEOTIDE SEQUENCE [LARGE SCALE GENOMIC DNA]</scope>
    <source>
        <strain evidence="11 12">AHT 1</strain>
    </source>
</reference>
<evidence type="ECO:0000256" key="3">
    <source>
        <dbReference type="ARBA" id="ARBA00022106"/>
    </source>
</evidence>
<evidence type="ECO:0000256" key="4">
    <source>
        <dbReference type="ARBA" id="ARBA00022448"/>
    </source>
</evidence>
<comment type="similarity">
    <text evidence="2">Belongs to the multi antimicrobial extrusion (MATE) (TC 2.A.66.1) family. MepA subfamily.</text>
</comment>
<comment type="subcellular location">
    <subcellularLocation>
        <location evidence="1">Cell membrane</location>
        <topology evidence="1">Multi-pass membrane protein</topology>
    </subcellularLocation>
</comment>
<evidence type="ECO:0000256" key="5">
    <source>
        <dbReference type="ARBA" id="ARBA00022475"/>
    </source>
</evidence>
<dbReference type="GO" id="GO:0042910">
    <property type="term" value="F:xenobiotic transmembrane transporter activity"/>
    <property type="evidence" value="ECO:0007669"/>
    <property type="project" value="InterPro"/>
</dbReference>
<evidence type="ECO:0000256" key="2">
    <source>
        <dbReference type="ARBA" id="ARBA00008417"/>
    </source>
</evidence>
<dbReference type="RefSeq" id="WP_008516433.1">
    <property type="nucleotide sequence ID" value="NZ_ACJM01000007.1"/>
</dbReference>
<feature type="transmembrane region" description="Helical" evidence="10">
    <location>
        <begin position="211"/>
        <end position="232"/>
    </location>
</feature>
<dbReference type="InterPro" id="IPR048279">
    <property type="entry name" value="MdtK-like"/>
</dbReference>
<organism evidence="11 12">
    <name type="scientific">Dethiobacter alkaliphilus AHT 1</name>
    <dbReference type="NCBI Taxonomy" id="555088"/>
    <lineage>
        <taxon>Bacteria</taxon>
        <taxon>Bacillati</taxon>
        <taxon>Bacillota</taxon>
        <taxon>Dethiobacteria</taxon>
        <taxon>Dethiobacterales</taxon>
        <taxon>Dethiobacteraceae</taxon>
        <taxon>Dethiobacter</taxon>
    </lineage>
</organism>
<feature type="transmembrane region" description="Helical" evidence="10">
    <location>
        <begin position="344"/>
        <end position="366"/>
    </location>
</feature>
<keyword evidence="7 10" id="KW-1133">Transmembrane helix</keyword>
<evidence type="ECO:0000256" key="10">
    <source>
        <dbReference type="SAM" id="Phobius"/>
    </source>
</evidence>
<name>C0GGL6_DETAL</name>
<feature type="transmembrane region" description="Helical" evidence="10">
    <location>
        <begin position="182"/>
        <end position="205"/>
    </location>
</feature>
<keyword evidence="5" id="KW-1003">Cell membrane</keyword>
<keyword evidence="9" id="KW-0046">Antibiotic resistance</keyword>
<feature type="transmembrane region" description="Helical" evidence="10">
    <location>
        <begin position="282"/>
        <end position="311"/>
    </location>
</feature>
<dbReference type="AlphaFoldDB" id="C0GGL6"/>
<keyword evidence="4" id="KW-0813">Transport</keyword>
<dbReference type="CDD" id="cd13143">
    <property type="entry name" value="MATE_MepA_like"/>
    <property type="match status" value="1"/>
</dbReference>
<evidence type="ECO:0000256" key="7">
    <source>
        <dbReference type="ARBA" id="ARBA00022989"/>
    </source>
</evidence>
<dbReference type="GO" id="GO:0015297">
    <property type="term" value="F:antiporter activity"/>
    <property type="evidence" value="ECO:0007669"/>
    <property type="project" value="InterPro"/>
</dbReference>
<protein>
    <recommendedName>
        <fullName evidence="3">Multidrug export protein MepA</fullName>
    </recommendedName>
</protein>
<dbReference type="InterPro" id="IPR045070">
    <property type="entry name" value="MATE_MepA-like"/>
</dbReference>
<keyword evidence="6 10" id="KW-0812">Transmembrane</keyword>
<keyword evidence="8 10" id="KW-0472">Membrane</keyword>
<feature type="transmembrane region" description="Helical" evidence="10">
    <location>
        <begin position="153"/>
        <end position="170"/>
    </location>
</feature>
<dbReference type="PANTHER" id="PTHR43823">
    <property type="entry name" value="SPORULATION PROTEIN YKVU"/>
    <property type="match status" value="1"/>
</dbReference>
<dbReference type="EMBL" id="ACJM01000007">
    <property type="protein sequence ID" value="EEG77457.1"/>
    <property type="molecule type" value="Genomic_DNA"/>
</dbReference>
<dbReference type="eggNOG" id="COG0534">
    <property type="taxonomic scope" value="Bacteria"/>
</dbReference>
<feature type="transmembrane region" description="Helical" evidence="10">
    <location>
        <begin position="111"/>
        <end position="133"/>
    </location>
</feature>
<dbReference type="GO" id="GO:0046677">
    <property type="term" value="P:response to antibiotic"/>
    <property type="evidence" value="ECO:0007669"/>
    <property type="project" value="UniProtKB-KW"/>
</dbReference>
<evidence type="ECO:0000313" key="11">
    <source>
        <dbReference type="EMBL" id="EEG77457.1"/>
    </source>
</evidence>
<dbReference type="PANTHER" id="PTHR43823:SF3">
    <property type="entry name" value="MULTIDRUG EXPORT PROTEIN MEPA"/>
    <property type="match status" value="1"/>
</dbReference>
<accession>C0GGL6</accession>
<feature type="transmembrane region" description="Helical" evidence="10">
    <location>
        <begin position="437"/>
        <end position="459"/>
    </location>
</feature>
<feature type="transmembrane region" description="Helical" evidence="10">
    <location>
        <begin position="72"/>
        <end position="99"/>
    </location>
</feature>
<dbReference type="STRING" id="555088.DealDRAFT_1580"/>
<evidence type="ECO:0000256" key="1">
    <source>
        <dbReference type="ARBA" id="ARBA00004651"/>
    </source>
</evidence>
<gene>
    <name evidence="11" type="ORF">DealDRAFT_1580</name>
</gene>
<dbReference type="InterPro" id="IPR051327">
    <property type="entry name" value="MATE_MepA_subfamily"/>
</dbReference>
<evidence type="ECO:0000256" key="6">
    <source>
        <dbReference type="ARBA" id="ARBA00022692"/>
    </source>
</evidence>
<evidence type="ECO:0000256" key="9">
    <source>
        <dbReference type="ARBA" id="ARBA00023251"/>
    </source>
</evidence>